<protein>
    <submittedName>
        <fullName evidence="2">Uncharacterized protein</fullName>
    </submittedName>
</protein>
<feature type="region of interest" description="Disordered" evidence="1">
    <location>
        <begin position="21"/>
        <end position="47"/>
    </location>
</feature>
<keyword evidence="3" id="KW-1185">Reference proteome</keyword>
<reference evidence="3" key="2">
    <citation type="submission" date="2015-01" db="EMBL/GenBank/DDBJ databases">
        <title>Evolutionary Origins and Diversification of the Mycorrhizal Mutualists.</title>
        <authorList>
            <consortium name="DOE Joint Genome Institute"/>
            <consortium name="Mycorrhizal Genomics Consortium"/>
            <person name="Kohler A."/>
            <person name="Kuo A."/>
            <person name="Nagy L.G."/>
            <person name="Floudas D."/>
            <person name="Copeland A."/>
            <person name="Barry K.W."/>
            <person name="Cichocki N."/>
            <person name="Veneault-Fourrey C."/>
            <person name="LaButti K."/>
            <person name="Lindquist E.A."/>
            <person name="Lipzen A."/>
            <person name="Lundell T."/>
            <person name="Morin E."/>
            <person name="Murat C."/>
            <person name="Riley R."/>
            <person name="Ohm R."/>
            <person name="Sun H."/>
            <person name="Tunlid A."/>
            <person name="Henrissat B."/>
            <person name="Grigoriev I.V."/>
            <person name="Hibbett D.S."/>
            <person name="Martin F."/>
        </authorList>
    </citation>
    <scope>NUCLEOTIDE SEQUENCE [LARGE SCALE GENOMIC DNA]</scope>
    <source>
        <strain evidence="3">F 1598</strain>
    </source>
</reference>
<proteinExistence type="predicted"/>
<dbReference type="HOGENOM" id="CLU_1454940_0_0_1"/>
<dbReference type="Proteomes" id="UP000054166">
    <property type="component" value="Unassembled WGS sequence"/>
</dbReference>
<organism evidence="2 3">
    <name type="scientific">Piloderma croceum (strain F 1598)</name>
    <dbReference type="NCBI Taxonomy" id="765440"/>
    <lineage>
        <taxon>Eukaryota</taxon>
        <taxon>Fungi</taxon>
        <taxon>Dikarya</taxon>
        <taxon>Basidiomycota</taxon>
        <taxon>Agaricomycotina</taxon>
        <taxon>Agaricomycetes</taxon>
        <taxon>Agaricomycetidae</taxon>
        <taxon>Atheliales</taxon>
        <taxon>Atheliaceae</taxon>
        <taxon>Piloderma</taxon>
    </lineage>
</organism>
<dbReference type="EMBL" id="KN833055">
    <property type="protein sequence ID" value="KIM74821.1"/>
    <property type="molecule type" value="Genomic_DNA"/>
</dbReference>
<gene>
    <name evidence="2" type="ORF">PILCRDRAFT_694538</name>
</gene>
<evidence type="ECO:0000313" key="2">
    <source>
        <dbReference type="EMBL" id="KIM74821.1"/>
    </source>
</evidence>
<accession>A0A0C3F4J8</accession>
<evidence type="ECO:0000256" key="1">
    <source>
        <dbReference type="SAM" id="MobiDB-lite"/>
    </source>
</evidence>
<dbReference type="AlphaFoldDB" id="A0A0C3F4J8"/>
<sequence>MWGGGGHVMGRAREELNANGRDMHASESKRPAGAKAPQVQPAPYREYQPLRIPTPPSIYAMCDYYPFSWTGGQFHPARRHAETMSRTTGSNTVLSETMLRDISILSPRFSVIMQGRREEGAEEAITIWPWAHYPPGSALILNGSVQERKGTGRDGNANSNYNFEAVWCYGYDIFLNMSQLVDSNIE</sequence>
<evidence type="ECO:0000313" key="3">
    <source>
        <dbReference type="Proteomes" id="UP000054166"/>
    </source>
</evidence>
<name>A0A0C3F4J8_PILCF</name>
<dbReference type="InParanoid" id="A0A0C3F4J8"/>
<feature type="compositionally biased region" description="Basic and acidic residues" evidence="1">
    <location>
        <begin position="21"/>
        <end position="30"/>
    </location>
</feature>
<reference evidence="2 3" key="1">
    <citation type="submission" date="2014-04" db="EMBL/GenBank/DDBJ databases">
        <authorList>
            <consortium name="DOE Joint Genome Institute"/>
            <person name="Kuo A."/>
            <person name="Tarkka M."/>
            <person name="Buscot F."/>
            <person name="Kohler A."/>
            <person name="Nagy L.G."/>
            <person name="Floudas D."/>
            <person name="Copeland A."/>
            <person name="Barry K.W."/>
            <person name="Cichocki N."/>
            <person name="Veneault-Fourrey C."/>
            <person name="LaButti K."/>
            <person name="Lindquist E.A."/>
            <person name="Lipzen A."/>
            <person name="Lundell T."/>
            <person name="Morin E."/>
            <person name="Murat C."/>
            <person name="Sun H."/>
            <person name="Tunlid A."/>
            <person name="Henrissat B."/>
            <person name="Grigoriev I.V."/>
            <person name="Hibbett D.S."/>
            <person name="Martin F."/>
            <person name="Nordberg H.P."/>
            <person name="Cantor M.N."/>
            <person name="Hua S.X."/>
        </authorList>
    </citation>
    <scope>NUCLEOTIDE SEQUENCE [LARGE SCALE GENOMIC DNA]</scope>
    <source>
        <strain evidence="2 3">F 1598</strain>
    </source>
</reference>